<dbReference type="PROSITE" id="PS50011">
    <property type="entry name" value="PROTEIN_KINASE_DOM"/>
    <property type="match status" value="1"/>
</dbReference>
<dbReference type="PANTHER" id="PTHR48008:SF6">
    <property type="entry name" value="LEUCINE-RICH REPEAT RECEPTOR-LIKE PROTEIN KINASE IMK3-RELATED"/>
    <property type="match status" value="1"/>
</dbReference>
<keyword evidence="3" id="KW-1185">Reference proteome</keyword>
<dbReference type="Gramene" id="mRNA:HanXRQr2_Chr10g0453711">
    <property type="protein sequence ID" value="CDS:HanXRQr2_Chr10g0453711.1"/>
    <property type="gene ID" value="HanXRQr2_Chr10g0453711"/>
</dbReference>
<dbReference type="GO" id="GO:0004672">
    <property type="term" value="F:protein kinase activity"/>
    <property type="evidence" value="ECO:0007669"/>
    <property type="project" value="InterPro"/>
</dbReference>
<keyword evidence="2" id="KW-0808">Transferase</keyword>
<reference evidence="2" key="1">
    <citation type="journal article" date="2017" name="Nature">
        <title>The sunflower genome provides insights into oil metabolism, flowering and Asterid evolution.</title>
        <authorList>
            <person name="Badouin H."/>
            <person name="Gouzy J."/>
            <person name="Grassa C.J."/>
            <person name="Murat F."/>
            <person name="Staton S.E."/>
            <person name="Cottret L."/>
            <person name="Lelandais-Briere C."/>
            <person name="Owens G.L."/>
            <person name="Carrere S."/>
            <person name="Mayjonade B."/>
            <person name="Legrand L."/>
            <person name="Gill N."/>
            <person name="Kane N.C."/>
            <person name="Bowers J.E."/>
            <person name="Hubner S."/>
            <person name="Bellec A."/>
            <person name="Berard A."/>
            <person name="Berges H."/>
            <person name="Blanchet N."/>
            <person name="Boniface M.C."/>
            <person name="Brunel D."/>
            <person name="Catrice O."/>
            <person name="Chaidir N."/>
            <person name="Claudel C."/>
            <person name="Donnadieu C."/>
            <person name="Faraut T."/>
            <person name="Fievet G."/>
            <person name="Helmstetter N."/>
            <person name="King M."/>
            <person name="Knapp S.J."/>
            <person name="Lai Z."/>
            <person name="Le Paslier M.C."/>
            <person name="Lippi Y."/>
            <person name="Lorenzon L."/>
            <person name="Mandel J.R."/>
            <person name="Marage G."/>
            <person name="Marchand G."/>
            <person name="Marquand E."/>
            <person name="Bret-Mestries E."/>
            <person name="Morien E."/>
            <person name="Nambeesan S."/>
            <person name="Nguyen T."/>
            <person name="Pegot-Espagnet P."/>
            <person name="Pouilly N."/>
            <person name="Raftis F."/>
            <person name="Sallet E."/>
            <person name="Schiex T."/>
            <person name="Thomas J."/>
            <person name="Vandecasteele C."/>
            <person name="Vares D."/>
            <person name="Vear F."/>
            <person name="Vautrin S."/>
            <person name="Crespi M."/>
            <person name="Mangin B."/>
            <person name="Burke J.M."/>
            <person name="Salse J."/>
            <person name="Munos S."/>
            <person name="Vincourt P."/>
            <person name="Rieseberg L.H."/>
            <person name="Langlade N.B."/>
        </authorList>
    </citation>
    <scope>NUCLEOTIDE SEQUENCE</scope>
    <source>
        <tissue evidence="2">Leaves</tissue>
    </source>
</reference>
<comment type="caution">
    <text evidence="2">The sequence shown here is derived from an EMBL/GenBank/DDBJ whole genome shotgun (WGS) entry which is preliminary data.</text>
</comment>
<dbReference type="InterPro" id="IPR052451">
    <property type="entry name" value="Ser/Thr_kinase-like"/>
</dbReference>
<dbReference type="InterPro" id="IPR001245">
    <property type="entry name" value="Ser-Thr/Tyr_kinase_cat_dom"/>
</dbReference>
<dbReference type="InterPro" id="IPR011009">
    <property type="entry name" value="Kinase-like_dom_sf"/>
</dbReference>
<dbReference type="PANTHER" id="PTHR48008">
    <property type="entry name" value="LEUCINE-RICH REPEAT RECEPTOR-LIKE PROTEIN KINASE IMK3-RELATED"/>
    <property type="match status" value="1"/>
</dbReference>
<reference evidence="2" key="2">
    <citation type="submission" date="2020-06" db="EMBL/GenBank/DDBJ databases">
        <title>Helianthus annuus Genome sequencing and assembly Release 2.</title>
        <authorList>
            <person name="Gouzy J."/>
            <person name="Langlade N."/>
            <person name="Munos S."/>
        </authorList>
    </citation>
    <scope>NUCLEOTIDE SEQUENCE</scope>
    <source>
        <tissue evidence="2">Leaves</tissue>
    </source>
</reference>
<feature type="domain" description="Protein kinase" evidence="1">
    <location>
        <begin position="1"/>
        <end position="92"/>
    </location>
</feature>
<dbReference type="AlphaFoldDB" id="A0A9K3HYX0"/>
<dbReference type="EMBL" id="MNCJ02000325">
    <property type="protein sequence ID" value="KAF5787518.1"/>
    <property type="molecule type" value="Genomic_DNA"/>
</dbReference>
<dbReference type="Proteomes" id="UP000215914">
    <property type="component" value="Unassembled WGS sequence"/>
</dbReference>
<dbReference type="SUPFAM" id="SSF56112">
    <property type="entry name" value="Protein kinase-like (PK-like)"/>
    <property type="match status" value="1"/>
</dbReference>
<accession>A0A9K3HYX0</accession>
<evidence type="ECO:0000313" key="3">
    <source>
        <dbReference type="Proteomes" id="UP000215914"/>
    </source>
</evidence>
<evidence type="ECO:0000313" key="2">
    <source>
        <dbReference type="EMBL" id="KAF5787518.1"/>
    </source>
</evidence>
<organism evidence="2 3">
    <name type="scientific">Helianthus annuus</name>
    <name type="common">Common sunflower</name>
    <dbReference type="NCBI Taxonomy" id="4232"/>
    <lineage>
        <taxon>Eukaryota</taxon>
        <taxon>Viridiplantae</taxon>
        <taxon>Streptophyta</taxon>
        <taxon>Embryophyta</taxon>
        <taxon>Tracheophyta</taxon>
        <taxon>Spermatophyta</taxon>
        <taxon>Magnoliopsida</taxon>
        <taxon>eudicotyledons</taxon>
        <taxon>Gunneridae</taxon>
        <taxon>Pentapetalae</taxon>
        <taxon>asterids</taxon>
        <taxon>campanulids</taxon>
        <taxon>Asterales</taxon>
        <taxon>Asteraceae</taxon>
        <taxon>Asteroideae</taxon>
        <taxon>Heliantheae alliance</taxon>
        <taxon>Heliantheae</taxon>
        <taxon>Helianthus</taxon>
    </lineage>
</organism>
<protein>
    <recommendedName>
        <fullName evidence="1">Protein kinase domain-containing protein</fullName>
    </recommendedName>
</protein>
<dbReference type="Pfam" id="PF07714">
    <property type="entry name" value="PK_Tyr_Ser-Thr"/>
    <property type="match status" value="1"/>
</dbReference>
<dbReference type="GO" id="GO:0005524">
    <property type="term" value="F:ATP binding"/>
    <property type="evidence" value="ECO:0007669"/>
    <property type="project" value="InterPro"/>
</dbReference>
<dbReference type="Gene3D" id="1.10.510.10">
    <property type="entry name" value="Transferase(Phosphotransferase) domain 1"/>
    <property type="match status" value="1"/>
</dbReference>
<gene>
    <name evidence="2" type="ORF">HanXRQr2_Chr10g0453711</name>
</gene>
<proteinExistence type="predicted"/>
<evidence type="ECO:0000259" key="1">
    <source>
        <dbReference type="PROSITE" id="PS50011"/>
    </source>
</evidence>
<dbReference type="InterPro" id="IPR000719">
    <property type="entry name" value="Prot_kinase_dom"/>
</dbReference>
<sequence>MQIAKGVARGLHNLHTHHKLIHGNLTSHYVLLDENNNHKISDFGMSRLMHAHVNSHHIAADKTLGYQAPEVSKLKEVDMKTDVHRLLGPSLS</sequence>
<name>A0A9K3HYX0_HELAN</name>